<evidence type="ECO:0000256" key="4">
    <source>
        <dbReference type="RuleBase" id="RU003744"/>
    </source>
</evidence>
<dbReference type="InterPro" id="IPR001638">
    <property type="entry name" value="Solute-binding_3/MltF_N"/>
</dbReference>
<dbReference type="SUPFAM" id="SSF53850">
    <property type="entry name" value="Periplasmic binding protein-like II"/>
    <property type="match status" value="1"/>
</dbReference>
<feature type="domain" description="Solute-binding protein family 3/N-terminal" evidence="6">
    <location>
        <begin position="25"/>
        <end position="254"/>
    </location>
</feature>
<dbReference type="SMART" id="SM00062">
    <property type="entry name" value="PBPb"/>
    <property type="match status" value="1"/>
</dbReference>
<evidence type="ECO:0000313" key="7">
    <source>
        <dbReference type="EMBL" id="MDR7377941.1"/>
    </source>
</evidence>
<evidence type="ECO:0000256" key="3">
    <source>
        <dbReference type="ARBA" id="ARBA00022729"/>
    </source>
</evidence>
<dbReference type="EMBL" id="JAVDXT010000002">
    <property type="protein sequence ID" value="MDR7377941.1"/>
    <property type="molecule type" value="Genomic_DNA"/>
</dbReference>
<dbReference type="PANTHER" id="PTHR35936">
    <property type="entry name" value="MEMBRANE-BOUND LYTIC MUREIN TRANSGLYCOSYLASE F"/>
    <property type="match status" value="1"/>
</dbReference>
<evidence type="ECO:0000259" key="6">
    <source>
        <dbReference type="SMART" id="SM00062"/>
    </source>
</evidence>
<comment type="similarity">
    <text evidence="2 4">Belongs to the bacterial solute-binding protein 3 family.</text>
</comment>
<comment type="caution">
    <text evidence="7">The sequence shown here is derived from an EMBL/GenBank/DDBJ whole genome shotgun (WGS) entry which is preliminary data.</text>
</comment>
<keyword evidence="8" id="KW-1185">Reference proteome</keyword>
<proteinExistence type="inferred from homology"/>
<accession>A0ABU2C9G0</accession>
<dbReference type="Gene3D" id="3.40.190.10">
    <property type="entry name" value="Periplasmic binding protein-like II"/>
    <property type="match status" value="2"/>
</dbReference>
<dbReference type="InterPro" id="IPR018313">
    <property type="entry name" value="SBP_3_CS"/>
</dbReference>
<reference evidence="7 8" key="1">
    <citation type="submission" date="2023-07" db="EMBL/GenBank/DDBJ databases">
        <title>Sorghum-associated microbial communities from plants grown in Nebraska, USA.</title>
        <authorList>
            <person name="Schachtman D."/>
        </authorList>
    </citation>
    <scope>NUCLEOTIDE SEQUENCE [LARGE SCALE GENOMIC DNA]</scope>
    <source>
        <strain evidence="7 8">BE313</strain>
    </source>
</reference>
<gene>
    <name evidence="7" type="ORF">J2X19_002620</name>
</gene>
<evidence type="ECO:0000256" key="2">
    <source>
        <dbReference type="ARBA" id="ARBA00010333"/>
    </source>
</evidence>
<evidence type="ECO:0000256" key="5">
    <source>
        <dbReference type="SAM" id="SignalP"/>
    </source>
</evidence>
<comment type="subcellular location">
    <subcellularLocation>
        <location evidence="1">Cell envelope</location>
    </subcellularLocation>
</comment>
<feature type="signal peptide" evidence="5">
    <location>
        <begin position="1"/>
        <end position="20"/>
    </location>
</feature>
<dbReference type="Pfam" id="PF00497">
    <property type="entry name" value="SBP_bac_3"/>
    <property type="match status" value="1"/>
</dbReference>
<evidence type="ECO:0000256" key="1">
    <source>
        <dbReference type="ARBA" id="ARBA00004196"/>
    </source>
</evidence>
<protein>
    <submittedName>
        <fullName evidence="7">Lysine-arginine-ornithine-binding protein</fullName>
    </submittedName>
</protein>
<dbReference type="PROSITE" id="PS01039">
    <property type="entry name" value="SBP_BACTERIAL_3"/>
    <property type="match status" value="1"/>
</dbReference>
<dbReference type="PANTHER" id="PTHR35936:SF13">
    <property type="entry name" value="HISTIDINE-BINDING PERIPLASMIC PROTEIN"/>
    <property type="match status" value="1"/>
</dbReference>
<name>A0ABU2C9G0_9BURK</name>
<keyword evidence="3 5" id="KW-0732">Signal</keyword>
<feature type="chain" id="PRO_5047139991" evidence="5">
    <location>
        <begin position="21"/>
        <end position="258"/>
    </location>
</feature>
<dbReference type="Proteomes" id="UP001180487">
    <property type="component" value="Unassembled WGS sequence"/>
</dbReference>
<sequence>MKLHYVLAMAGLVLGLSVQAAEQKDLRIGTDATYEPFEYKAPDGKLVGFEIELGQAICAEMKRRCVFVESPWDAIVPSLLARKFDMIMSGMTVTDERRKTVAFSDKITDIPYRVIIKRGSGLDGSPAALKGKKVGVLKGSTEADYAEKYYAKAGATIQRYESTQDSYLDIASGRLDAIIGNLVEMKMGFLAKPEGKPFEFASYELKDPAVLGYGTGVAMRKNDAKLKADFNTALKAVHANGSYKKIADKYFDFDVYGK</sequence>
<organism evidence="7 8">
    <name type="scientific">Rhodoferax ferrireducens</name>
    <dbReference type="NCBI Taxonomy" id="192843"/>
    <lineage>
        <taxon>Bacteria</taxon>
        <taxon>Pseudomonadati</taxon>
        <taxon>Pseudomonadota</taxon>
        <taxon>Betaproteobacteria</taxon>
        <taxon>Burkholderiales</taxon>
        <taxon>Comamonadaceae</taxon>
        <taxon>Rhodoferax</taxon>
    </lineage>
</organism>
<evidence type="ECO:0000313" key="8">
    <source>
        <dbReference type="Proteomes" id="UP001180487"/>
    </source>
</evidence>
<dbReference type="RefSeq" id="WP_310373700.1">
    <property type="nucleotide sequence ID" value="NZ_JAVDXT010000002.1"/>
</dbReference>